<dbReference type="Pfam" id="PF08862">
    <property type="entry name" value="DUF1829"/>
    <property type="match status" value="1"/>
</dbReference>
<protein>
    <recommendedName>
        <fullName evidence="5">DUF1829 domain-containing protein</fullName>
    </recommendedName>
</protein>
<dbReference type="InterPro" id="IPR014960">
    <property type="entry name" value="DUF1828"/>
</dbReference>
<name>A0ABU0G3G6_9HYPH</name>
<feature type="domain" description="DUF1828" evidence="1">
    <location>
        <begin position="33"/>
        <end position="120"/>
    </location>
</feature>
<feature type="domain" description="DUF1829" evidence="2">
    <location>
        <begin position="158"/>
        <end position="244"/>
    </location>
</feature>
<dbReference type="EMBL" id="JAUSUW010000001">
    <property type="protein sequence ID" value="MDQ0419245.1"/>
    <property type="molecule type" value="Genomic_DNA"/>
</dbReference>
<keyword evidence="4" id="KW-1185">Reference proteome</keyword>
<gene>
    <name evidence="3" type="ORF">J2045_000255</name>
</gene>
<sequence>MSEIDGLIDRYHSWLRDKSAWRTVDRWTEITAPYLDRNNDYLQLYLRKSDDGFILTDDGETIQGLLAEGCTLDSPKRQTLLRTTLAGYGVHEEKGKLTVRATLDNFALKKHSLVQAMLAVGDMFYLAEPHIVSLFMEDVKTWLDEIDVRYSENISFVGKSGYARKFDFLIPKSKTAPERIIKTINNPARHAADSIIMDWIDTKESRKEDAKLYAFVNDNDRKISSTVIDALESYDISSVVWSNRNSARAALAA</sequence>
<evidence type="ECO:0000259" key="1">
    <source>
        <dbReference type="Pfam" id="PF08861"/>
    </source>
</evidence>
<dbReference type="Proteomes" id="UP001238496">
    <property type="component" value="Unassembled WGS sequence"/>
</dbReference>
<reference evidence="3 4" key="1">
    <citation type="submission" date="2023-07" db="EMBL/GenBank/DDBJ databases">
        <title>Genomic Encyclopedia of Type Strains, Phase IV (KMG-IV): sequencing the most valuable type-strain genomes for metagenomic binning, comparative biology and taxonomic classification.</title>
        <authorList>
            <person name="Goeker M."/>
        </authorList>
    </citation>
    <scope>NUCLEOTIDE SEQUENCE [LARGE SCALE GENOMIC DNA]</scope>
    <source>
        <strain evidence="3 4">DSM 1111</strain>
    </source>
</reference>
<accession>A0ABU0G3G6</accession>
<evidence type="ECO:0008006" key="5">
    <source>
        <dbReference type="Google" id="ProtNLM"/>
    </source>
</evidence>
<evidence type="ECO:0000259" key="2">
    <source>
        <dbReference type="Pfam" id="PF08862"/>
    </source>
</evidence>
<dbReference type="Pfam" id="PF08861">
    <property type="entry name" value="DUF1828"/>
    <property type="match status" value="1"/>
</dbReference>
<comment type="caution">
    <text evidence="3">The sequence shown here is derived from an EMBL/GenBank/DDBJ whole genome shotgun (WGS) entry which is preliminary data.</text>
</comment>
<evidence type="ECO:0000313" key="4">
    <source>
        <dbReference type="Proteomes" id="UP001238496"/>
    </source>
</evidence>
<dbReference type="InterPro" id="IPR014961">
    <property type="entry name" value="DUF1829"/>
</dbReference>
<organism evidence="3 4">
    <name type="scientific">Peteryoungia aggregata LMG 23059</name>
    <dbReference type="NCBI Taxonomy" id="1368425"/>
    <lineage>
        <taxon>Bacteria</taxon>
        <taxon>Pseudomonadati</taxon>
        <taxon>Pseudomonadota</taxon>
        <taxon>Alphaproteobacteria</taxon>
        <taxon>Hyphomicrobiales</taxon>
        <taxon>Rhizobiaceae</taxon>
        <taxon>Peteryoungia</taxon>
    </lineage>
</organism>
<proteinExistence type="predicted"/>
<dbReference type="RefSeq" id="WP_307368354.1">
    <property type="nucleotide sequence ID" value="NZ_JAUSUW010000001.1"/>
</dbReference>
<evidence type="ECO:0000313" key="3">
    <source>
        <dbReference type="EMBL" id="MDQ0419245.1"/>
    </source>
</evidence>